<dbReference type="GO" id="GO:0046983">
    <property type="term" value="F:protein dimerization activity"/>
    <property type="evidence" value="ECO:0007669"/>
    <property type="project" value="InterPro"/>
</dbReference>
<dbReference type="PANTHER" id="PTHR45749:SF23">
    <property type="entry name" value="ZINC FINGER MYM-TYPE PROTEIN 1-LIKE"/>
    <property type="match status" value="1"/>
</dbReference>
<dbReference type="Pfam" id="PF05699">
    <property type="entry name" value="Dimer_Tnp_hAT"/>
    <property type="match status" value="1"/>
</dbReference>
<feature type="domain" description="DUF4371" evidence="2">
    <location>
        <begin position="268"/>
        <end position="452"/>
    </location>
</feature>
<evidence type="ECO:0000259" key="1">
    <source>
        <dbReference type="Pfam" id="PF05699"/>
    </source>
</evidence>
<dbReference type="SUPFAM" id="SSF53098">
    <property type="entry name" value="Ribonuclease H-like"/>
    <property type="match status" value="1"/>
</dbReference>
<proteinExistence type="predicted"/>
<gene>
    <name evidence="3" type="ORF">OTI717_LOCUS34326</name>
</gene>
<dbReference type="Pfam" id="PF14291">
    <property type="entry name" value="DUF4371"/>
    <property type="match status" value="1"/>
</dbReference>
<dbReference type="AlphaFoldDB" id="A0A819VAV6"/>
<dbReference type="InterPro" id="IPR012337">
    <property type="entry name" value="RNaseH-like_sf"/>
</dbReference>
<dbReference type="InterPro" id="IPR025398">
    <property type="entry name" value="DUF4371"/>
</dbReference>
<organism evidence="3 4">
    <name type="scientific">Rotaria sordida</name>
    <dbReference type="NCBI Taxonomy" id="392033"/>
    <lineage>
        <taxon>Eukaryota</taxon>
        <taxon>Metazoa</taxon>
        <taxon>Spiralia</taxon>
        <taxon>Gnathifera</taxon>
        <taxon>Rotifera</taxon>
        <taxon>Eurotatoria</taxon>
        <taxon>Bdelloidea</taxon>
        <taxon>Philodinida</taxon>
        <taxon>Philodinidae</taxon>
        <taxon>Rotaria</taxon>
    </lineage>
</organism>
<dbReference type="PANTHER" id="PTHR45749">
    <property type="match status" value="1"/>
</dbReference>
<accession>A0A819VAV6</accession>
<evidence type="ECO:0000259" key="2">
    <source>
        <dbReference type="Pfam" id="PF14291"/>
    </source>
</evidence>
<reference evidence="3" key="1">
    <citation type="submission" date="2021-02" db="EMBL/GenBank/DDBJ databases">
        <authorList>
            <person name="Nowell W R."/>
        </authorList>
    </citation>
    <scope>NUCLEOTIDE SEQUENCE</scope>
</reference>
<evidence type="ECO:0000313" key="4">
    <source>
        <dbReference type="Proteomes" id="UP000663823"/>
    </source>
</evidence>
<sequence length="863" mass="98677">SPNEKSVASISSSMMVLSVNTTCAATISGNESNEAAAVHALNSESTSMLNNNTTIEIYQEPHTVNQFQEDQHTEVAMDVDEPNKHISTSVSGNQLLHNNNNEKDELGIKLRLIESMLLQCSHLIKQSTSTNVSHEEFVKRVYNYVTNLVISSNELQQLCSRQIDQLNKDRDNISLIEPNKQNFIERDPGSYPQSYNYTPEERRFLVNLGPFQPNLSNFPKNDTMAAAKDTCKFVGPGGQKKDKAWIDVGVSSWSKMKGRGRGKKDENRRKAQQQETAILERNKNIIITLIDSARFLCRQGLAFRREPAEEGNFIQLINLLRRRDALFDDWFNQKQIEKYQVSYLSAQSQDEFIKLLGEHVQQTIIDLVNTSPFYSIMIDSTPDASHREIYTVVVRYTNDFNVEERLITATELPSKVGLDISNLLFDVLEKFNISTDKLIAQCYDNASNMSGVNKGVQACVTNKLRREIIFIPCGAHSSNLAVKYACDCGTEFISLFNLLQEIYNYFTKSIKRHYVLRQELESSEFGVLVKSLADTRWTANFETLHAIDVSFEQIVESLSIISEVITDKDDAHQAKCLKQKLLSFETMFLLFFMINVTRVTHALTSHLQGKQLDIITAISIISNTLKLIQNMRNDDVTMINMIQRTVRRAETFDIDIDMEFQKLHRPRKPSQRIDNNQCTAVTLTRDQYYTKLMRQVLDHLYSGFNDYLITITNKLRYFHNLSPDRIKQFSFNDAEQLCSIVPGLSSPSLVLTEFELLRQDISACTTIDQVIAHLRTVGHAYPRASLVYNFLITLPVTVASNERSFSKMKIIKNYLRNALKNEKFAHLMLCAVEYDILSTVDLDKMAAKWGQMKNRRVKVTCDK</sequence>
<dbReference type="InterPro" id="IPR008906">
    <property type="entry name" value="HATC_C_dom"/>
</dbReference>
<comment type="caution">
    <text evidence="3">The sequence shown here is derived from an EMBL/GenBank/DDBJ whole genome shotgun (WGS) entry which is preliminary data.</text>
</comment>
<protein>
    <recommendedName>
        <fullName evidence="5">Zinc finger MYM-type protein 1</fullName>
    </recommendedName>
</protein>
<dbReference type="EMBL" id="CAJOAX010012111">
    <property type="protein sequence ID" value="CAF4106195.1"/>
    <property type="molecule type" value="Genomic_DNA"/>
</dbReference>
<evidence type="ECO:0000313" key="3">
    <source>
        <dbReference type="EMBL" id="CAF4106195.1"/>
    </source>
</evidence>
<evidence type="ECO:0008006" key="5">
    <source>
        <dbReference type="Google" id="ProtNLM"/>
    </source>
</evidence>
<feature type="non-terminal residue" evidence="3">
    <location>
        <position position="1"/>
    </location>
</feature>
<feature type="domain" description="HAT C-terminal dimerisation" evidence="1">
    <location>
        <begin position="771"/>
        <end position="823"/>
    </location>
</feature>
<name>A0A819VAV6_9BILA</name>
<dbReference type="Proteomes" id="UP000663823">
    <property type="component" value="Unassembled WGS sequence"/>
</dbReference>